<evidence type="ECO:0000313" key="2">
    <source>
        <dbReference type="Proteomes" id="UP001288944"/>
    </source>
</evidence>
<dbReference type="Gene3D" id="1.10.10.10">
    <property type="entry name" value="Winged helix-like DNA-binding domain superfamily/Winged helix DNA-binding domain"/>
    <property type="match status" value="1"/>
</dbReference>
<proteinExistence type="predicted"/>
<accession>A0AAW9K6C6</accession>
<feature type="non-terminal residue" evidence="1">
    <location>
        <position position="26"/>
    </location>
</feature>
<dbReference type="Proteomes" id="UP001288944">
    <property type="component" value="Unassembled WGS sequence"/>
</dbReference>
<dbReference type="InterPro" id="IPR036388">
    <property type="entry name" value="WH-like_DNA-bd_sf"/>
</dbReference>
<evidence type="ECO:0000313" key="1">
    <source>
        <dbReference type="EMBL" id="MDZ7543209.1"/>
    </source>
</evidence>
<dbReference type="EMBL" id="WNUR01000940">
    <property type="protein sequence ID" value="MDZ7543209.1"/>
    <property type="molecule type" value="Genomic_DNA"/>
</dbReference>
<sequence length="26" mass="3128">MSVITKIEIQKRNKERVNIYIDGEYS</sequence>
<gene>
    <name evidence="1" type="ORF">GNF83_18930</name>
</gene>
<comment type="caution">
    <text evidence="1">The sequence shown here is derived from an EMBL/GenBank/DDBJ whole genome shotgun (WGS) entry which is preliminary data.</text>
</comment>
<dbReference type="AlphaFoldDB" id="A0AAW9K6C6"/>
<reference evidence="1" key="1">
    <citation type="submission" date="2019-11" db="EMBL/GenBank/DDBJ databases">
        <title>Characterization of Clostridium perfringens isolates from swine manure treated agricultural soils.</title>
        <authorList>
            <person name="Wushke S.T."/>
        </authorList>
    </citation>
    <scope>NUCLEOTIDE SEQUENCE</scope>
    <source>
        <strain evidence="1">X62</strain>
    </source>
</reference>
<organism evidence="1 2">
    <name type="scientific">Clostridium perfringens</name>
    <dbReference type="NCBI Taxonomy" id="1502"/>
    <lineage>
        <taxon>Bacteria</taxon>
        <taxon>Bacillati</taxon>
        <taxon>Bacillota</taxon>
        <taxon>Clostridia</taxon>
        <taxon>Eubacteriales</taxon>
        <taxon>Clostridiaceae</taxon>
        <taxon>Clostridium</taxon>
    </lineage>
</organism>
<name>A0AAW9K6C6_CLOPF</name>
<protein>
    <submittedName>
        <fullName evidence="1">Recombination regulator RecX</fullName>
    </submittedName>
</protein>